<dbReference type="Pfam" id="PF09979">
    <property type="entry name" value="DUF2213"/>
    <property type="match status" value="1"/>
</dbReference>
<organism evidence="2">
    <name type="scientific">Myoviridae sp. ctsIb3</name>
    <dbReference type="NCBI Taxonomy" id="2825189"/>
    <lineage>
        <taxon>Viruses</taxon>
        <taxon>Duplodnaviria</taxon>
        <taxon>Heunggongvirae</taxon>
        <taxon>Uroviricota</taxon>
        <taxon>Caudoviricetes</taxon>
    </lineage>
</organism>
<feature type="region of interest" description="Disordered" evidence="1">
    <location>
        <begin position="296"/>
        <end position="328"/>
    </location>
</feature>
<sequence length="414" mass="43659">MTETPEGFLICHDVKIARTGTQNYLAREIGLDGMPERVLQVTRSAEDVFDPAAIASFEGKDVTNTHPSEMIVQENQAAYSKGHAENVRRVGDYLVADLYLKDPTLISEVKNGAMRDVSCGYYCQYEADGAGYRQTHIRGNHIAIVPRGRAGRDVAIKDSAAELPAEKGKVKHMSKSKSLLSLFGLAAKNAAPEELDSMVETAAAALDAAHAAAALDAAHAAAALDAAPAVPAQDAAPAVPAQDAGPAKDKDPTDIQNTAVLDALNNLSGKLDQLIAANTKKAEDKEPEDLDKVIAEMSGEKPGKKEEDEDESGSTTVPSEDECAKPAANDSGLALLKAMRPIINGIQDKATRDALSKTLIEQVKGTSSVDAIAKAAQDSAAAAASASGKSQYEQVCQASQLAYNERNPHMKKEG</sequence>
<feature type="compositionally biased region" description="Basic and acidic residues" evidence="1">
    <location>
        <begin position="296"/>
        <end position="306"/>
    </location>
</feature>
<reference evidence="2" key="1">
    <citation type="journal article" date="2021" name="Proc. Natl. Acad. Sci. U.S.A.">
        <title>A Catalog of Tens of Thousands of Viruses from Human Metagenomes Reveals Hidden Associations with Chronic Diseases.</title>
        <authorList>
            <person name="Tisza M.J."/>
            <person name="Buck C.B."/>
        </authorList>
    </citation>
    <scope>NUCLEOTIDE SEQUENCE</scope>
    <source>
        <strain evidence="2">CtsIb3</strain>
    </source>
</reference>
<accession>A0A8S5URE4</accession>
<feature type="region of interest" description="Disordered" evidence="1">
    <location>
        <begin position="234"/>
        <end position="253"/>
    </location>
</feature>
<dbReference type="PIRSF" id="PIRSF029215">
    <property type="entry name" value="UCP029215"/>
    <property type="match status" value="1"/>
</dbReference>
<evidence type="ECO:0000313" key="2">
    <source>
        <dbReference type="EMBL" id="DAF96980.1"/>
    </source>
</evidence>
<dbReference type="EMBL" id="BK016124">
    <property type="protein sequence ID" value="DAF96980.1"/>
    <property type="molecule type" value="Genomic_DNA"/>
</dbReference>
<feature type="compositionally biased region" description="Low complexity" evidence="1">
    <location>
        <begin position="234"/>
        <end position="245"/>
    </location>
</feature>
<evidence type="ECO:0000256" key="1">
    <source>
        <dbReference type="SAM" id="MobiDB-lite"/>
    </source>
</evidence>
<protein>
    <recommendedName>
        <fullName evidence="3">DUF2213 domain-containing protein</fullName>
    </recommendedName>
</protein>
<name>A0A8S5URE4_9CAUD</name>
<proteinExistence type="predicted"/>
<evidence type="ECO:0008006" key="3">
    <source>
        <dbReference type="Google" id="ProtNLM"/>
    </source>
</evidence>
<dbReference type="InterPro" id="IPR016913">
    <property type="entry name" value="UCP029215"/>
</dbReference>